<keyword evidence="2" id="KW-1185">Reference proteome</keyword>
<evidence type="ECO:0000313" key="1">
    <source>
        <dbReference type="EMBL" id="KAA8502882.1"/>
    </source>
</evidence>
<dbReference type="EMBL" id="VMSO01000001">
    <property type="protein sequence ID" value="KAA8502882.1"/>
    <property type="molecule type" value="Genomic_DNA"/>
</dbReference>
<reference evidence="1" key="1">
    <citation type="submission" date="2019-07" db="EMBL/GenBank/DDBJ databases">
        <authorList>
            <person name="Wongkuna S."/>
            <person name="Scaria J."/>
        </authorList>
    </citation>
    <scope>NUCLEOTIDE SEQUENCE [LARGE SCALE GENOMIC DNA]</scope>
    <source>
        <strain evidence="1">SW178</strain>
    </source>
</reference>
<dbReference type="Proteomes" id="UP000322025">
    <property type="component" value="Unassembled WGS sequence"/>
</dbReference>
<comment type="caution">
    <text evidence="1">The sequence shown here is derived from an EMBL/GenBank/DDBJ whole genome shotgun (WGS) entry which is preliminary data.</text>
</comment>
<organism evidence="1 2">
    <name type="scientific">Mediterraneibacter catenae</name>
    <dbReference type="NCBI Taxonomy" id="2594882"/>
    <lineage>
        <taxon>Bacteria</taxon>
        <taxon>Bacillati</taxon>
        <taxon>Bacillota</taxon>
        <taxon>Clostridia</taxon>
        <taxon>Lachnospirales</taxon>
        <taxon>Lachnospiraceae</taxon>
        <taxon>Mediterraneibacter</taxon>
    </lineage>
</organism>
<gene>
    <name evidence="1" type="ORF">FNY66_01095</name>
</gene>
<sequence>MGIILNGTGDKFRGNSYGLFSLVVLILQHRSAIRKIPQELFDELLVFHGCWSQLERLIDLLHTFTGGDVGGIPADGLFLIRLQVLKFGDQTGHGEPPSVLE</sequence>
<name>A0A5M9I5L1_9FIRM</name>
<proteinExistence type="predicted"/>
<evidence type="ECO:0000313" key="2">
    <source>
        <dbReference type="Proteomes" id="UP000322025"/>
    </source>
</evidence>
<protein>
    <submittedName>
        <fullName evidence="1">Uncharacterized protein</fullName>
    </submittedName>
</protein>
<dbReference type="AlphaFoldDB" id="A0A5M9I5L1"/>
<accession>A0A5M9I5L1</accession>